<comment type="similarity">
    <text evidence="3">Belongs to the protein disulfide isomerase family.</text>
</comment>
<comment type="subcellular location">
    <subcellularLocation>
        <location evidence="2">Endoplasmic reticulum lumen</location>
    </subcellularLocation>
</comment>
<dbReference type="Pfam" id="PF00085">
    <property type="entry name" value="Thioredoxin"/>
    <property type="match status" value="1"/>
</dbReference>
<dbReference type="SUPFAM" id="SSF52833">
    <property type="entry name" value="Thioredoxin-like"/>
    <property type="match status" value="2"/>
</dbReference>
<dbReference type="Gramene" id="TraesCS6B02G005600.1">
    <property type="protein sequence ID" value="TraesCS6B02G005600.1"/>
    <property type="gene ID" value="TraesCS6B02G005600"/>
</dbReference>
<sequence length="323" mass="35630">MPMSVEHYSKSSKSPLISLLHLHPLHFPTRTHSHSRPAMATMLMPSPRSLVLLLLLATPFFVLLPHPSSASSPASLQEYTEEVNEAHVVVLTAANFSSFLDVRRHVVVDLYAPWCYWSRKLAPEYAAAASHLADKGLDVALAKVDATQDRQLARAHGVDGYPTVLFFIDGVPRDYSYYGDRTKDAMAMVAWISQRLDPAVQNVTTIGEAEKIINGHGVAVLAFLNSLSGVHSDELAAASRLEDVNSLYRAVNFYQTTNLDVAKLFHVDPEAKRPSLVLLNKQEETFILYDGEFGASAIAEFVSANKIPLITYHPHRGSHSSDV</sequence>
<evidence type="ECO:0000259" key="11">
    <source>
        <dbReference type="PROSITE" id="PS51352"/>
    </source>
</evidence>
<name>A0A3B6PE25_WHEAT</name>
<dbReference type="EC" id="5.3.4.1" evidence="4"/>
<dbReference type="AlphaFoldDB" id="A0A3B6PE25"/>
<dbReference type="GO" id="GO:0034976">
    <property type="term" value="P:response to endoplasmic reticulum stress"/>
    <property type="evidence" value="ECO:0000318"/>
    <property type="project" value="GO_Central"/>
</dbReference>
<dbReference type="PANTHER" id="PTHR18929">
    <property type="entry name" value="PROTEIN DISULFIDE ISOMERASE"/>
    <property type="match status" value="1"/>
</dbReference>
<dbReference type="GO" id="GO:0005788">
    <property type="term" value="C:endoplasmic reticulum lumen"/>
    <property type="evidence" value="ECO:0007669"/>
    <property type="project" value="UniProtKB-SubCell"/>
</dbReference>
<dbReference type="GO" id="GO:0003756">
    <property type="term" value="F:protein disulfide isomerase activity"/>
    <property type="evidence" value="ECO:0000318"/>
    <property type="project" value="GO_Central"/>
</dbReference>
<keyword evidence="8" id="KW-1015">Disulfide bond</keyword>
<evidence type="ECO:0000256" key="4">
    <source>
        <dbReference type="ARBA" id="ARBA00012723"/>
    </source>
</evidence>
<keyword evidence="10" id="KW-0676">Redox-active center</keyword>
<evidence type="ECO:0000313" key="13">
    <source>
        <dbReference type="Proteomes" id="UP000019116"/>
    </source>
</evidence>
<evidence type="ECO:0000256" key="8">
    <source>
        <dbReference type="ARBA" id="ARBA00023157"/>
    </source>
</evidence>
<feature type="domain" description="Thioredoxin" evidence="11">
    <location>
        <begin position="52"/>
        <end position="197"/>
    </location>
</feature>
<evidence type="ECO:0000256" key="1">
    <source>
        <dbReference type="ARBA" id="ARBA00001182"/>
    </source>
</evidence>
<dbReference type="GO" id="GO:0006457">
    <property type="term" value="P:protein folding"/>
    <property type="evidence" value="ECO:0000318"/>
    <property type="project" value="GO_Central"/>
</dbReference>
<dbReference type="InterPro" id="IPR036249">
    <property type="entry name" value="Thioredoxin-like_sf"/>
</dbReference>
<dbReference type="Gene3D" id="3.40.30.10">
    <property type="entry name" value="Glutaredoxin"/>
    <property type="match status" value="2"/>
</dbReference>
<dbReference type="InterPro" id="IPR013766">
    <property type="entry name" value="Thioredoxin_domain"/>
</dbReference>
<accession>A0A3B6PE25</accession>
<dbReference type="PaxDb" id="4565-Traes_6BS_3386E9832.1"/>
<proteinExistence type="inferred from homology"/>
<dbReference type="CDD" id="cd02981">
    <property type="entry name" value="PDI_b_family"/>
    <property type="match status" value="1"/>
</dbReference>
<dbReference type="GO" id="GO:0005783">
    <property type="term" value="C:endoplasmic reticulum"/>
    <property type="evidence" value="ECO:0000318"/>
    <property type="project" value="GO_Central"/>
</dbReference>
<evidence type="ECO:0000256" key="9">
    <source>
        <dbReference type="ARBA" id="ARBA00023235"/>
    </source>
</evidence>
<evidence type="ECO:0000256" key="10">
    <source>
        <dbReference type="ARBA" id="ARBA00023284"/>
    </source>
</evidence>
<keyword evidence="7" id="KW-0256">Endoplasmic reticulum</keyword>
<evidence type="ECO:0000256" key="2">
    <source>
        <dbReference type="ARBA" id="ARBA00004319"/>
    </source>
</evidence>
<dbReference type="OrthoDB" id="427280at2759"/>
<evidence type="ECO:0000256" key="3">
    <source>
        <dbReference type="ARBA" id="ARBA00006347"/>
    </source>
</evidence>
<dbReference type="CDD" id="cd02961">
    <property type="entry name" value="PDI_a_family"/>
    <property type="match status" value="1"/>
</dbReference>
<protein>
    <recommendedName>
        <fullName evidence="4">protein disulfide-isomerase</fullName>
        <ecNumber evidence="4">5.3.4.1</ecNumber>
    </recommendedName>
</protein>
<keyword evidence="9" id="KW-0413">Isomerase</keyword>
<dbReference type="STRING" id="4565.A0A3B6PE25"/>
<reference evidence="12" key="1">
    <citation type="submission" date="2018-08" db="EMBL/GenBank/DDBJ databases">
        <authorList>
            <person name="Rossello M."/>
        </authorList>
    </citation>
    <scope>NUCLEOTIDE SEQUENCE [LARGE SCALE GENOMIC DNA]</scope>
    <source>
        <strain evidence="12">cv. Chinese Spring</strain>
    </source>
</reference>
<dbReference type="Proteomes" id="UP000019116">
    <property type="component" value="Chromosome 6B"/>
</dbReference>
<keyword evidence="13" id="KW-1185">Reference proteome</keyword>
<dbReference type="FunFam" id="3.40.30.10:FF:000042">
    <property type="entry name" value="protein disulfide-isomerase A2"/>
    <property type="match status" value="1"/>
</dbReference>
<keyword evidence="6" id="KW-0677">Repeat</keyword>
<evidence type="ECO:0000313" key="12">
    <source>
        <dbReference type="EnsemblPlants" id="TraesCS6B02G005600.1"/>
    </source>
</evidence>
<dbReference type="PROSITE" id="PS51352">
    <property type="entry name" value="THIOREDOXIN_2"/>
    <property type="match status" value="1"/>
</dbReference>
<dbReference type="PANTHER" id="PTHR18929:SF197">
    <property type="entry name" value="THIOREDOXIN DOMAIN-CONTAINING PROTEIN"/>
    <property type="match status" value="1"/>
</dbReference>
<reference evidence="12" key="2">
    <citation type="submission" date="2018-10" db="UniProtKB">
        <authorList>
            <consortium name="EnsemblPlants"/>
        </authorList>
    </citation>
    <scope>IDENTIFICATION</scope>
</reference>
<evidence type="ECO:0000256" key="5">
    <source>
        <dbReference type="ARBA" id="ARBA00022729"/>
    </source>
</evidence>
<dbReference type="SMR" id="A0A3B6PE25"/>
<evidence type="ECO:0000256" key="7">
    <source>
        <dbReference type="ARBA" id="ARBA00022824"/>
    </source>
</evidence>
<organism evidence="12">
    <name type="scientific">Triticum aestivum</name>
    <name type="common">Wheat</name>
    <dbReference type="NCBI Taxonomy" id="4565"/>
    <lineage>
        <taxon>Eukaryota</taxon>
        <taxon>Viridiplantae</taxon>
        <taxon>Streptophyta</taxon>
        <taxon>Embryophyta</taxon>
        <taxon>Tracheophyta</taxon>
        <taxon>Spermatophyta</taxon>
        <taxon>Magnoliopsida</taxon>
        <taxon>Liliopsida</taxon>
        <taxon>Poales</taxon>
        <taxon>Poaceae</taxon>
        <taxon>BOP clade</taxon>
        <taxon>Pooideae</taxon>
        <taxon>Triticodae</taxon>
        <taxon>Triticeae</taxon>
        <taxon>Triticinae</taxon>
        <taxon>Triticum</taxon>
    </lineage>
</organism>
<comment type="catalytic activity">
    <reaction evidence="1">
        <text>Catalyzes the rearrangement of -S-S- bonds in proteins.</text>
        <dbReference type="EC" id="5.3.4.1"/>
    </reaction>
</comment>
<dbReference type="EnsemblPlants" id="TraesCS6B02G005600.1">
    <property type="protein sequence ID" value="TraesCS6B02G005600.1"/>
    <property type="gene ID" value="TraesCS6B02G005600"/>
</dbReference>
<evidence type="ECO:0000256" key="6">
    <source>
        <dbReference type="ARBA" id="ARBA00022737"/>
    </source>
</evidence>
<keyword evidence="5" id="KW-0732">Signal</keyword>